<proteinExistence type="predicted"/>
<sequence>MNGSPFWLVLAWILLSAFDSSLICVYAFTLPHRPNLSMRDTIATGSGSGMSQHAAQSLAITFFVVAAVVGIVFYSNNYRSWYRRRRARPPAELPNIALPPFLRNRRVAGTVPVVFSPRTLAIVAADPALYSMPRAAHGVPHYTTNAQHATGGTSPLAPPPPAYSSADTQRA</sequence>
<keyword evidence="4" id="KW-1185">Reference proteome</keyword>
<dbReference type="OrthoDB" id="2926789at2759"/>
<evidence type="ECO:0000256" key="1">
    <source>
        <dbReference type="SAM" id="MobiDB-lite"/>
    </source>
</evidence>
<feature type="region of interest" description="Disordered" evidence="1">
    <location>
        <begin position="143"/>
        <end position="171"/>
    </location>
</feature>
<gene>
    <name evidence="3" type="ORF">EST38_g3353</name>
</gene>
<feature type="transmembrane region" description="Helical" evidence="2">
    <location>
        <begin position="7"/>
        <end position="28"/>
    </location>
</feature>
<comment type="caution">
    <text evidence="3">The sequence shown here is derived from an EMBL/GenBank/DDBJ whole genome shotgun (WGS) entry which is preliminary data.</text>
</comment>
<organism evidence="3 4">
    <name type="scientific">Candolleomyces aberdarensis</name>
    <dbReference type="NCBI Taxonomy" id="2316362"/>
    <lineage>
        <taxon>Eukaryota</taxon>
        <taxon>Fungi</taxon>
        <taxon>Dikarya</taxon>
        <taxon>Basidiomycota</taxon>
        <taxon>Agaricomycotina</taxon>
        <taxon>Agaricomycetes</taxon>
        <taxon>Agaricomycetidae</taxon>
        <taxon>Agaricales</taxon>
        <taxon>Agaricineae</taxon>
        <taxon>Psathyrellaceae</taxon>
        <taxon>Candolleomyces</taxon>
    </lineage>
</organism>
<dbReference type="Proteomes" id="UP000290288">
    <property type="component" value="Unassembled WGS sequence"/>
</dbReference>
<name>A0A4Q2DTR1_9AGAR</name>
<evidence type="ECO:0000256" key="2">
    <source>
        <dbReference type="SAM" id="Phobius"/>
    </source>
</evidence>
<protein>
    <submittedName>
        <fullName evidence="3">Uncharacterized protein</fullName>
    </submittedName>
</protein>
<keyword evidence="2" id="KW-1133">Transmembrane helix</keyword>
<feature type="transmembrane region" description="Helical" evidence="2">
    <location>
        <begin position="54"/>
        <end position="76"/>
    </location>
</feature>
<evidence type="ECO:0000313" key="3">
    <source>
        <dbReference type="EMBL" id="RXW22494.1"/>
    </source>
</evidence>
<keyword evidence="2" id="KW-0472">Membrane</keyword>
<reference evidence="3 4" key="1">
    <citation type="submission" date="2019-01" db="EMBL/GenBank/DDBJ databases">
        <title>Draft genome sequence of Psathyrella aberdarensis IHI B618.</title>
        <authorList>
            <person name="Buettner E."/>
            <person name="Kellner H."/>
        </authorList>
    </citation>
    <scope>NUCLEOTIDE SEQUENCE [LARGE SCALE GENOMIC DNA]</scope>
    <source>
        <strain evidence="3 4">IHI B618</strain>
    </source>
</reference>
<keyword evidence="2" id="KW-0812">Transmembrane</keyword>
<feature type="compositionally biased region" description="Polar residues" evidence="1">
    <location>
        <begin position="143"/>
        <end position="153"/>
    </location>
</feature>
<accession>A0A4Q2DTR1</accession>
<evidence type="ECO:0000313" key="4">
    <source>
        <dbReference type="Proteomes" id="UP000290288"/>
    </source>
</evidence>
<dbReference type="AlphaFoldDB" id="A0A4Q2DTR1"/>
<dbReference type="EMBL" id="SDEE01000070">
    <property type="protein sequence ID" value="RXW22494.1"/>
    <property type="molecule type" value="Genomic_DNA"/>
</dbReference>